<sequence>MVWISSLAAFGLSLFASFPFATALPSELPDGLYPGTRAAVSTYQIQRELGVLLSAGSSIFGSNTTGYANLTSRYQEYMPPHPELVVQVGREKDVSTIIKYANRNSIPFFVLNRRHGLPVSQGSFTGIQIDMTLLMSITISKDKKSALFQGGTYDQQVIDYLWDRGYVTTTGSCACVGMLGPGLGGGHGRLQGRYGLISDNMRNLNVVLADGTVTTVSNTSHSDLFWAMQGAGHNFAAVTSFELNIYPRRVDTWYHKNYVFRQDQLEELFEQLNIVDGNGTQPADLMNHGFFYMDSNFSTTEPVIWWEFSYAGPQSEAEKYLLPFDKIGPINVTDGNIPYPQILHATMTGLDDPLCAHGINHVVGTAGTQVYNVTTQRQVMDLFIDTVAKVPGLAGTFVVMEAYGVEGVVSKDPKNSAFPLRDDYLLLQISVNYLPDPSLDAAALEWVDQCVELWNQGQPTRRPTTPGAWTGYGA</sequence>
<reference evidence="1" key="1">
    <citation type="submission" date="2022-11" db="EMBL/GenBank/DDBJ databases">
        <title>Genome Sequence of Nemania bipapillata.</title>
        <authorList>
            <person name="Buettner E."/>
        </authorList>
    </citation>
    <scope>NUCLEOTIDE SEQUENCE</scope>
    <source>
        <strain evidence="1">CP14</strain>
    </source>
</reference>
<protein>
    <submittedName>
        <fullName evidence="1">Uncharacterized protein</fullName>
    </submittedName>
</protein>
<proteinExistence type="predicted"/>
<organism evidence="1 2">
    <name type="scientific">Nemania bipapillata</name>
    <dbReference type="NCBI Taxonomy" id="110536"/>
    <lineage>
        <taxon>Eukaryota</taxon>
        <taxon>Fungi</taxon>
        <taxon>Dikarya</taxon>
        <taxon>Ascomycota</taxon>
        <taxon>Pezizomycotina</taxon>
        <taxon>Sordariomycetes</taxon>
        <taxon>Xylariomycetidae</taxon>
        <taxon>Xylariales</taxon>
        <taxon>Xylariaceae</taxon>
        <taxon>Nemania</taxon>
    </lineage>
</organism>
<name>A0ACC2HPZ6_9PEZI</name>
<evidence type="ECO:0000313" key="1">
    <source>
        <dbReference type="EMBL" id="KAJ8104596.1"/>
    </source>
</evidence>
<gene>
    <name evidence="1" type="ORF">ONZ43_g7774</name>
</gene>
<accession>A0ACC2HPZ6</accession>
<dbReference type="Proteomes" id="UP001153334">
    <property type="component" value="Unassembled WGS sequence"/>
</dbReference>
<keyword evidence="2" id="KW-1185">Reference proteome</keyword>
<dbReference type="EMBL" id="JAPESX010003630">
    <property type="protein sequence ID" value="KAJ8104596.1"/>
    <property type="molecule type" value="Genomic_DNA"/>
</dbReference>
<comment type="caution">
    <text evidence="1">The sequence shown here is derived from an EMBL/GenBank/DDBJ whole genome shotgun (WGS) entry which is preliminary data.</text>
</comment>
<evidence type="ECO:0000313" key="2">
    <source>
        <dbReference type="Proteomes" id="UP001153334"/>
    </source>
</evidence>